<evidence type="ECO:0000313" key="4">
    <source>
        <dbReference type="Proteomes" id="UP000050297"/>
    </source>
</evidence>
<dbReference type="InterPro" id="IPR000594">
    <property type="entry name" value="ThiF_NAD_FAD-bd"/>
</dbReference>
<feature type="domain" description="Prokaryotic E2 family B" evidence="2">
    <location>
        <begin position="12"/>
        <end position="150"/>
    </location>
</feature>
<feature type="domain" description="THIF-type NAD/FAD binding fold" evidence="1">
    <location>
        <begin position="345"/>
        <end position="583"/>
    </location>
</feature>
<gene>
    <name evidence="3" type="ORF">ALO91_01153</name>
</gene>
<dbReference type="PATRIC" id="fig|199198.4.peg.2986"/>
<dbReference type="CDD" id="cd01483">
    <property type="entry name" value="E1_enzyme_family"/>
    <property type="match status" value="1"/>
</dbReference>
<dbReference type="PANTHER" id="PTHR43267">
    <property type="entry name" value="TRNA THREONYLCARBAMOYLADENOSINE DEHYDRATASE"/>
    <property type="match status" value="1"/>
</dbReference>
<dbReference type="RefSeq" id="WP_003404059.1">
    <property type="nucleotide sequence ID" value="NZ_LGAR01000186.1"/>
</dbReference>
<dbReference type="GO" id="GO:0008641">
    <property type="term" value="F:ubiquitin-like modifier activating enzyme activity"/>
    <property type="evidence" value="ECO:0007669"/>
    <property type="project" value="InterPro"/>
</dbReference>
<dbReference type="EMBL" id="LJPM01000144">
    <property type="protein sequence ID" value="KPW23683.1"/>
    <property type="molecule type" value="Genomic_DNA"/>
</dbReference>
<evidence type="ECO:0000259" key="2">
    <source>
        <dbReference type="Pfam" id="PF14461"/>
    </source>
</evidence>
<evidence type="ECO:0000259" key="1">
    <source>
        <dbReference type="Pfam" id="PF00899"/>
    </source>
</evidence>
<dbReference type="Pfam" id="PF00899">
    <property type="entry name" value="ThiF"/>
    <property type="match status" value="1"/>
</dbReference>
<dbReference type="Gene3D" id="3.40.50.720">
    <property type="entry name" value="NAD(P)-binding Rossmann-like Domain"/>
    <property type="match status" value="1"/>
</dbReference>
<dbReference type="Pfam" id="PF14461">
    <property type="entry name" value="Prok-E2_B"/>
    <property type="match status" value="1"/>
</dbReference>
<dbReference type="GO" id="GO:0061504">
    <property type="term" value="P:cyclic threonylcarbamoyladenosine biosynthetic process"/>
    <property type="evidence" value="ECO:0007669"/>
    <property type="project" value="TreeGrafter"/>
</dbReference>
<organism evidence="3 4">
    <name type="scientific">Pseudomonas syringae pv. aceris</name>
    <dbReference type="NCBI Taxonomy" id="199198"/>
    <lineage>
        <taxon>Bacteria</taxon>
        <taxon>Pseudomonadati</taxon>
        <taxon>Pseudomonadota</taxon>
        <taxon>Gammaproteobacteria</taxon>
        <taxon>Pseudomonadales</taxon>
        <taxon>Pseudomonadaceae</taxon>
        <taxon>Pseudomonas</taxon>
        <taxon>Pseudomonas syringae</taxon>
    </lineage>
</organism>
<dbReference type="AlphaFoldDB" id="A0A0L8III0"/>
<dbReference type="InterPro" id="IPR032701">
    <property type="entry name" value="Prok-E2_B_dom"/>
</dbReference>
<name>A0A0L8III0_PSESX</name>
<accession>A0A0L8III0</accession>
<dbReference type="InterPro" id="IPR035985">
    <property type="entry name" value="Ubiquitin-activating_enz"/>
</dbReference>
<evidence type="ECO:0000313" key="3">
    <source>
        <dbReference type="EMBL" id="KPW23683.1"/>
    </source>
</evidence>
<dbReference type="GO" id="GO:0061503">
    <property type="term" value="F:tRNA threonylcarbamoyladenosine dehydratase"/>
    <property type="evidence" value="ECO:0007669"/>
    <property type="project" value="TreeGrafter"/>
</dbReference>
<comment type="caution">
    <text evidence="3">The sequence shown here is derived from an EMBL/GenBank/DDBJ whole genome shotgun (WGS) entry which is preliminary data.</text>
</comment>
<protein>
    <submittedName>
        <fullName evidence="3">Uncharacterized protein</fullName>
    </submittedName>
</protein>
<dbReference type="Proteomes" id="UP000050297">
    <property type="component" value="Unassembled WGS sequence"/>
</dbReference>
<sequence>MQSELHQALLSCGYKYTKARHLPSDTPLLANDKSKSFYVKSYATPGGQFDVALSLRADPSIALPMAIILDSPNQYKDRLLPHINMGWYLCYVKEMEADWDPNDLHKLYFQIDAQIQLTLEAAVKSAENGTLDDRELEGEFSSYWLPDKSVYVLSETTEKVHLKCFVANNVSNLDAQFSEEWIAYEHENIKECNRWLAQRGLKRRDEKAFLTSYFRIKPSRLAGVLWPPKDMRGVLQWLTETDVSARNRVLEHFVSNPVKRHVLLFDVSHQDMVGLYLEVDPSATGLNTYPNKKNRKRGTGRVVKHATLMACLSARHSIKEFVRLGVTRADKKTVLSRNQRRTTLGNLSSKRIALIGCGTIGGYLSSLLLRAGAGCGQNTFDLYDHDTFGPHNFGRHPLSTSDFGENKAVAMAATLKSSTHLNCRIKGHPSQFAIEVGLLKQYDIVIDATGRPPVSKRLAHVVRSMPNVRPLLVHGFNDGNGRASKVVVDDGSCCFGCLLSDPAFYTNGHDIRFNHIDHNAERHINCGSTYTPYDAAVSVITASMMQEAVLYSLEPSVRWTYSEHMLDNTRSKRPRLLPRQPNCDICHGRF</sequence>
<dbReference type="PANTHER" id="PTHR43267:SF1">
    <property type="entry name" value="TRNA THREONYLCARBAMOYLADENOSINE DEHYDRATASE"/>
    <property type="match status" value="1"/>
</dbReference>
<reference evidence="3 4" key="1">
    <citation type="submission" date="2015-09" db="EMBL/GenBank/DDBJ databases">
        <title>Genome announcement of multiple Pseudomonas syringae strains.</title>
        <authorList>
            <person name="Thakur S."/>
            <person name="Wang P.W."/>
            <person name="Gong Y."/>
            <person name="Weir B.S."/>
            <person name="Guttman D.S."/>
        </authorList>
    </citation>
    <scope>NUCLEOTIDE SEQUENCE [LARGE SCALE GENOMIC DNA]</scope>
    <source>
        <strain evidence="3 4">ICMP2802</strain>
    </source>
</reference>
<dbReference type="InterPro" id="IPR045886">
    <property type="entry name" value="ThiF/MoeB/HesA"/>
</dbReference>
<proteinExistence type="predicted"/>
<dbReference type="SUPFAM" id="SSF69572">
    <property type="entry name" value="Activating enzymes of the ubiquitin-like proteins"/>
    <property type="match status" value="1"/>
</dbReference>